<keyword evidence="2" id="KW-1185">Reference proteome</keyword>
<sequence>MPTILSTSNPWTRYNKNKENNPIEKECDSVEEESSIFSHMHNVLVARNIIKLRQEKLSCYKKTFDAAIALYEREINNDKFTGNFDSLMKPIVKAINKCEQVLNARKQQSTTGSSNRKLSFWLH</sequence>
<dbReference type="EMBL" id="CAJVQA010012800">
    <property type="protein sequence ID" value="CAG8719585.1"/>
    <property type="molecule type" value="Genomic_DNA"/>
</dbReference>
<organism evidence="1 2">
    <name type="scientific">Cetraspora pellucida</name>
    <dbReference type="NCBI Taxonomy" id="1433469"/>
    <lineage>
        <taxon>Eukaryota</taxon>
        <taxon>Fungi</taxon>
        <taxon>Fungi incertae sedis</taxon>
        <taxon>Mucoromycota</taxon>
        <taxon>Glomeromycotina</taxon>
        <taxon>Glomeromycetes</taxon>
        <taxon>Diversisporales</taxon>
        <taxon>Gigasporaceae</taxon>
        <taxon>Cetraspora</taxon>
    </lineage>
</organism>
<evidence type="ECO:0000313" key="1">
    <source>
        <dbReference type="EMBL" id="CAG8719585.1"/>
    </source>
</evidence>
<dbReference type="Proteomes" id="UP000789759">
    <property type="component" value="Unassembled WGS sequence"/>
</dbReference>
<dbReference type="AlphaFoldDB" id="A0A9N9NC66"/>
<accession>A0A9N9NC66</accession>
<comment type="caution">
    <text evidence="1">The sequence shown here is derived from an EMBL/GenBank/DDBJ whole genome shotgun (WGS) entry which is preliminary data.</text>
</comment>
<name>A0A9N9NC66_9GLOM</name>
<dbReference type="OrthoDB" id="2388134at2759"/>
<reference evidence="1" key="1">
    <citation type="submission" date="2021-06" db="EMBL/GenBank/DDBJ databases">
        <authorList>
            <person name="Kallberg Y."/>
            <person name="Tangrot J."/>
            <person name="Rosling A."/>
        </authorList>
    </citation>
    <scope>NUCLEOTIDE SEQUENCE</scope>
    <source>
        <strain evidence="1">FL966</strain>
    </source>
</reference>
<gene>
    <name evidence="1" type="ORF">CPELLU_LOCUS12813</name>
</gene>
<proteinExistence type="predicted"/>
<protein>
    <submittedName>
        <fullName evidence="1">23911_t:CDS:1</fullName>
    </submittedName>
</protein>
<evidence type="ECO:0000313" key="2">
    <source>
        <dbReference type="Proteomes" id="UP000789759"/>
    </source>
</evidence>